<sequence length="240" mass="25935">MCTVIIDVPDDSAGAVRLLAVRDEDPERPWHPLGQWWPQHPGITGVHDIRAGGAWLAADPARGRLAILLNRAGTLDLPEDRLVSRGTLPLASVTGHELDAAPRTHGFNLVEVVGATARVHAWDGHELVTTQLEPGVHMLAHDGVDDPETARIARWLPDYRAARPAPGDDPAWPASWVDLLARSARLGPDDDRAIIRDNNPHGYPTESLLFCTATVSDAGARVDYVPLPSPAHWAPSTPVT</sequence>
<protein>
    <recommendedName>
        <fullName evidence="3">Transport and Golgi organization protein 2</fullName>
    </recommendedName>
</protein>
<dbReference type="STRING" id="1348253.LK09_13020"/>
<proteinExistence type="predicted"/>
<keyword evidence="2" id="KW-1185">Reference proteome</keyword>
<dbReference type="EMBL" id="JTDK01000011">
    <property type="protein sequence ID" value="KHK97239.1"/>
    <property type="molecule type" value="Genomic_DNA"/>
</dbReference>
<dbReference type="InterPro" id="IPR008551">
    <property type="entry name" value="TANGO2"/>
</dbReference>
<name>A0A0B2A6A4_9MICO</name>
<dbReference type="Proteomes" id="UP000031030">
    <property type="component" value="Unassembled WGS sequence"/>
</dbReference>
<dbReference type="Pfam" id="PF05742">
    <property type="entry name" value="TANGO2"/>
    <property type="match status" value="1"/>
</dbReference>
<evidence type="ECO:0000313" key="2">
    <source>
        <dbReference type="Proteomes" id="UP000031030"/>
    </source>
</evidence>
<evidence type="ECO:0000313" key="1">
    <source>
        <dbReference type="EMBL" id="KHK97239.1"/>
    </source>
</evidence>
<organism evidence="1 2">
    <name type="scientific">Microbacterium mangrovi</name>
    <dbReference type="NCBI Taxonomy" id="1348253"/>
    <lineage>
        <taxon>Bacteria</taxon>
        <taxon>Bacillati</taxon>
        <taxon>Actinomycetota</taxon>
        <taxon>Actinomycetes</taxon>
        <taxon>Micrococcales</taxon>
        <taxon>Microbacteriaceae</taxon>
        <taxon>Microbacterium</taxon>
    </lineage>
</organism>
<dbReference type="RefSeq" id="WP_039400283.1">
    <property type="nucleotide sequence ID" value="NZ_JTDK01000011.1"/>
</dbReference>
<gene>
    <name evidence="1" type="ORF">LK09_13020</name>
</gene>
<dbReference type="AlphaFoldDB" id="A0A0B2A6A4"/>
<reference evidence="1 2" key="1">
    <citation type="submission" date="2014-11" db="EMBL/GenBank/DDBJ databases">
        <title>Genome sequence of Microbacterium mangrovi MUSC 115(T).</title>
        <authorList>
            <person name="Lee L.-H."/>
        </authorList>
    </citation>
    <scope>NUCLEOTIDE SEQUENCE [LARGE SCALE GENOMIC DNA]</scope>
    <source>
        <strain evidence="1 2">MUSC 115</strain>
    </source>
</reference>
<accession>A0A0B2A6A4</accession>
<evidence type="ECO:0008006" key="3">
    <source>
        <dbReference type="Google" id="ProtNLM"/>
    </source>
</evidence>
<comment type="caution">
    <text evidence="1">The sequence shown here is derived from an EMBL/GenBank/DDBJ whole genome shotgun (WGS) entry which is preliminary data.</text>
</comment>